<evidence type="ECO:0000256" key="4">
    <source>
        <dbReference type="ARBA" id="ARBA00022989"/>
    </source>
</evidence>
<dbReference type="EMBL" id="BMAT01002420">
    <property type="protein sequence ID" value="GFS06550.1"/>
    <property type="molecule type" value="Genomic_DNA"/>
</dbReference>
<keyword evidence="2" id="KW-0812">Transmembrane</keyword>
<evidence type="ECO:0000313" key="11">
    <source>
        <dbReference type="Proteomes" id="UP000762676"/>
    </source>
</evidence>
<evidence type="ECO:0000256" key="5">
    <source>
        <dbReference type="ARBA" id="ARBA00023002"/>
    </source>
</evidence>
<name>A0AAV4I9F7_9GAST</name>
<evidence type="ECO:0000256" key="2">
    <source>
        <dbReference type="ARBA" id="ARBA00022692"/>
    </source>
</evidence>
<proteinExistence type="predicted"/>
<dbReference type="PANTHER" id="PTHR12863:SF1">
    <property type="entry name" value="FATTY ACID 2-HYDROXYLASE"/>
    <property type="match status" value="1"/>
</dbReference>
<feature type="compositionally biased region" description="Polar residues" evidence="8">
    <location>
        <begin position="12"/>
        <end position="29"/>
    </location>
</feature>
<keyword evidence="5" id="KW-0560">Oxidoreductase</keyword>
<comment type="subcellular location">
    <subcellularLocation>
        <location evidence="1">Endoplasmic reticulum membrane</location>
        <topology evidence="1">Multi-pass membrane protein</topology>
    </subcellularLocation>
</comment>
<evidence type="ECO:0000259" key="9">
    <source>
        <dbReference type="PROSITE" id="PS50255"/>
    </source>
</evidence>
<dbReference type="GO" id="GO:0080132">
    <property type="term" value="F:fatty acid 2-hydroxylase activity"/>
    <property type="evidence" value="ECO:0007669"/>
    <property type="project" value="InterPro"/>
</dbReference>
<dbReference type="GO" id="GO:0005789">
    <property type="term" value="C:endoplasmic reticulum membrane"/>
    <property type="evidence" value="ECO:0007669"/>
    <property type="project" value="UniProtKB-SubCell"/>
</dbReference>
<keyword evidence="7" id="KW-0472">Membrane</keyword>
<evidence type="ECO:0000256" key="6">
    <source>
        <dbReference type="ARBA" id="ARBA00023098"/>
    </source>
</evidence>
<feature type="region of interest" description="Disordered" evidence="8">
    <location>
        <begin position="1"/>
        <end position="31"/>
    </location>
</feature>
<keyword evidence="3" id="KW-0256">Endoplasmic reticulum</keyword>
<reference evidence="10 11" key="1">
    <citation type="journal article" date="2021" name="Elife">
        <title>Chloroplast acquisition without the gene transfer in kleptoplastic sea slugs, Plakobranchus ocellatus.</title>
        <authorList>
            <person name="Maeda T."/>
            <person name="Takahashi S."/>
            <person name="Yoshida T."/>
            <person name="Shimamura S."/>
            <person name="Takaki Y."/>
            <person name="Nagai Y."/>
            <person name="Toyoda A."/>
            <person name="Suzuki Y."/>
            <person name="Arimoto A."/>
            <person name="Ishii H."/>
            <person name="Satoh N."/>
            <person name="Nishiyama T."/>
            <person name="Hasebe M."/>
            <person name="Maruyama T."/>
            <person name="Minagawa J."/>
            <person name="Obokata J."/>
            <person name="Shigenobu S."/>
        </authorList>
    </citation>
    <scope>NUCLEOTIDE SEQUENCE [LARGE SCALE GENOMIC DNA]</scope>
</reference>
<evidence type="ECO:0000313" key="10">
    <source>
        <dbReference type="EMBL" id="GFS06550.1"/>
    </source>
</evidence>
<organism evidence="10 11">
    <name type="scientific">Elysia marginata</name>
    <dbReference type="NCBI Taxonomy" id="1093978"/>
    <lineage>
        <taxon>Eukaryota</taxon>
        <taxon>Metazoa</taxon>
        <taxon>Spiralia</taxon>
        <taxon>Lophotrochozoa</taxon>
        <taxon>Mollusca</taxon>
        <taxon>Gastropoda</taxon>
        <taxon>Heterobranchia</taxon>
        <taxon>Euthyneura</taxon>
        <taxon>Panpulmonata</taxon>
        <taxon>Sacoglossa</taxon>
        <taxon>Placobranchoidea</taxon>
        <taxon>Plakobranchidae</taxon>
        <taxon>Elysia</taxon>
    </lineage>
</organism>
<comment type="caution">
    <text evidence="10">The sequence shown here is derived from an EMBL/GenBank/DDBJ whole genome shotgun (WGS) entry which is preliminary data.</text>
</comment>
<sequence>MRTPRTPRKQKSSAMPRQTVNNENDQMGASSPRIIITLDDCLYDVTEFADRHPGGRELLVKHNGRNVRDVMQDRNIHVHSKAAYTILDKYVLKRTKNNTYKGGRDDDQVRVWPMISFK</sequence>
<dbReference type="InterPro" id="IPR036400">
    <property type="entry name" value="Cyt_B5-like_heme/steroid_sf"/>
</dbReference>
<dbReference type="InterPro" id="IPR001199">
    <property type="entry name" value="Cyt_B5-like_heme/steroid-bd"/>
</dbReference>
<evidence type="ECO:0000256" key="8">
    <source>
        <dbReference type="SAM" id="MobiDB-lite"/>
    </source>
</evidence>
<dbReference type="SMART" id="SM01117">
    <property type="entry name" value="Cyt-b5"/>
    <property type="match status" value="1"/>
</dbReference>
<feature type="domain" description="Cytochrome b5 heme-binding" evidence="9">
    <location>
        <begin position="12"/>
        <end position="96"/>
    </location>
</feature>
<accession>A0AAV4I9F7</accession>
<dbReference type="AlphaFoldDB" id="A0AAV4I9F7"/>
<dbReference type="SUPFAM" id="SSF55856">
    <property type="entry name" value="Cytochrome b5-like heme/steroid binding domain"/>
    <property type="match status" value="1"/>
</dbReference>
<keyword evidence="11" id="KW-1185">Reference proteome</keyword>
<dbReference type="PROSITE" id="PS50255">
    <property type="entry name" value="CYTOCHROME_B5_2"/>
    <property type="match status" value="1"/>
</dbReference>
<dbReference type="PANTHER" id="PTHR12863">
    <property type="entry name" value="FATTY ACID HYDROXYLASE"/>
    <property type="match status" value="1"/>
</dbReference>
<dbReference type="Gene3D" id="3.10.120.10">
    <property type="entry name" value="Cytochrome b5-like heme/steroid binding domain"/>
    <property type="match status" value="1"/>
</dbReference>
<feature type="compositionally biased region" description="Basic residues" evidence="8">
    <location>
        <begin position="1"/>
        <end position="11"/>
    </location>
</feature>
<evidence type="ECO:0000256" key="1">
    <source>
        <dbReference type="ARBA" id="ARBA00004477"/>
    </source>
</evidence>
<evidence type="ECO:0000256" key="7">
    <source>
        <dbReference type="ARBA" id="ARBA00023136"/>
    </source>
</evidence>
<dbReference type="Proteomes" id="UP000762676">
    <property type="component" value="Unassembled WGS sequence"/>
</dbReference>
<dbReference type="GO" id="GO:0006629">
    <property type="term" value="P:lipid metabolic process"/>
    <property type="evidence" value="ECO:0007669"/>
    <property type="project" value="UniProtKB-KW"/>
</dbReference>
<keyword evidence="6" id="KW-0443">Lipid metabolism</keyword>
<dbReference type="InterPro" id="IPR014430">
    <property type="entry name" value="Scs7"/>
</dbReference>
<protein>
    <submittedName>
        <fullName evidence="10">Ceramide very long chain fatty acid hydroxylase</fullName>
    </submittedName>
</protein>
<gene>
    <name evidence="10" type="ORF">ElyMa_001227600</name>
</gene>
<evidence type="ECO:0000256" key="3">
    <source>
        <dbReference type="ARBA" id="ARBA00022824"/>
    </source>
</evidence>
<keyword evidence="4" id="KW-1133">Transmembrane helix</keyword>
<dbReference type="Pfam" id="PF00173">
    <property type="entry name" value="Cyt-b5"/>
    <property type="match status" value="1"/>
</dbReference>